<dbReference type="GO" id="GO:0071555">
    <property type="term" value="P:cell wall organization"/>
    <property type="evidence" value="ECO:0007669"/>
    <property type="project" value="UniProtKB-KW"/>
</dbReference>
<keyword evidence="12" id="KW-0645">Protease</keyword>
<dbReference type="Proteomes" id="UP001378188">
    <property type="component" value="Unassembled WGS sequence"/>
</dbReference>
<dbReference type="InterPro" id="IPR018044">
    <property type="entry name" value="Peptidase_S11"/>
</dbReference>
<feature type="binding site" evidence="8">
    <location>
        <position position="228"/>
    </location>
    <ligand>
        <name>substrate</name>
    </ligand>
</feature>
<dbReference type="GO" id="GO:0006508">
    <property type="term" value="P:proteolysis"/>
    <property type="evidence" value="ECO:0007669"/>
    <property type="project" value="InterPro"/>
</dbReference>
<reference evidence="12 13" key="1">
    <citation type="submission" date="2024-02" db="EMBL/GenBank/DDBJ databases">
        <title>Genome analysis and characterization of Microbaculum marinisediminis sp. nov., isolated from marine sediment.</title>
        <authorList>
            <person name="Du Z.-J."/>
            <person name="Ye Y.-Q."/>
            <person name="Zhang Z.-R."/>
            <person name="Yuan S.-M."/>
            <person name="Zhang X.-Y."/>
        </authorList>
    </citation>
    <scope>NUCLEOTIDE SEQUENCE [LARGE SCALE GENOMIC DNA]</scope>
    <source>
        <strain evidence="12 13">SDUM1044001</strain>
    </source>
</reference>
<evidence type="ECO:0000313" key="12">
    <source>
        <dbReference type="EMBL" id="MEJ8570264.1"/>
    </source>
</evidence>
<keyword evidence="6" id="KW-0961">Cell wall biogenesis/degradation</keyword>
<feature type="active site" description="Proton acceptor" evidence="7">
    <location>
        <position position="69"/>
    </location>
</feature>
<accession>A0AAW9RLI8</accession>
<feature type="domain" description="Peptidase S11 D-alanyl-D-alanine carboxypeptidase A N-terminal" evidence="11">
    <location>
        <begin position="38"/>
        <end position="257"/>
    </location>
</feature>
<proteinExistence type="inferred from homology"/>
<dbReference type="AlphaFoldDB" id="A0AAW9RLI8"/>
<evidence type="ECO:0000256" key="7">
    <source>
        <dbReference type="PIRSR" id="PIRSR618044-1"/>
    </source>
</evidence>
<evidence type="ECO:0000256" key="2">
    <source>
        <dbReference type="ARBA" id="ARBA00022729"/>
    </source>
</evidence>
<feature type="active site" evidence="7">
    <location>
        <position position="126"/>
    </location>
</feature>
<keyword evidence="3 12" id="KW-0378">Hydrolase</keyword>
<dbReference type="PRINTS" id="PR00725">
    <property type="entry name" value="DADACBPTASE1"/>
</dbReference>
<comment type="caution">
    <text evidence="12">The sequence shown here is derived from an EMBL/GenBank/DDBJ whole genome shotgun (WGS) entry which is preliminary data.</text>
</comment>
<feature type="active site" description="Acyl-ester intermediate" evidence="7">
    <location>
        <position position="66"/>
    </location>
</feature>
<keyword evidence="5" id="KW-0573">Peptidoglycan synthesis</keyword>
<sequence length="414" mass="43261">MLSRARTYSLEARRGLVATLSSALVALVILAILPSHGRAGPALVFDTRTGEVLHSYGAFTPWHPASLTKLMTAYVSFQAIRQGSVSLQTPVRISANALAQPPSKMGFAVGTEISLEYALRILMVKSANDIAVAVAETVGGSEPAFISMMNNTARRLGMTDTYYVNPHGLHDPQQRTTARDLAFLTRALIRDFPQYQGFFELASIQVGQSVLRNHNKLIGRFRGADGMKTGYVCASGFNIVATATRGGRRLAAVVMGGMSGAKRDEVTEQLLEAAFQTGGGFSLFGSGRPNIDSLRRPATVGPPVDVRDYVCLKKTPPAEIASFGMEATAVAAGGDPSAIVGASAAGTGSALALTSAQVINLGAVASPAEPAVAFDVPLPRPRPSSTAVAPGVAPLVQSAPSQPAGIRPLPNPLR</sequence>
<dbReference type="Pfam" id="PF00768">
    <property type="entry name" value="Peptidase_S11"/>
    <property type="match status" value="1"/>
</dbReference>
<evidence type="ECO:0000256" key="9">
    <source>
        <dbReference type="RuleBase" id="RU004016"/>
    </source>
</evidence>
<dbReference type="SUPFAM" id="SSF56601">
    <property type="entry name" value="beta-lactamase/transpeptidase-like"/>
    <property type="match status" value="1"/>
</dbReference>
<evidence type="ECO:0000259" key="11">
    <source>
        <dbReference type="Pfam" id="PF00768"/>
    </source>
</evidence>
<evidence type="ECO:0000256" key="3">
    <source>
        <dbReference type="ARBA" id="ARBA00022801"/>
    </source>
</evidence>
<gene>
    <name evidence="12" type="ORF">V3328_02165</name>
</gene>
<feature type="region of interest" description="Disordered" evidence="10">
    <location>
        <begin position="378"/>
        <end position="414"/>
    </location>
</feature>
<dbReference type="PANTHER" id="PTHR21581">
    <property type="entry name" value="D-ALANYL-D-ALANINE CARBOXYPEPTIDASE"/>
    <property type="match status" value="1"/>
</dbReference>
<evidence type="ECO:0000256" key="10">
    <source>
        <dbReference type="SAM" id="MobiDB-lite"/>
    </source>
</evidence>
<dbReference type="InterPro" id="IPR001967">
    <property type="entry name" value="Peptidase_S11_N"/>
</dbReference>
<keyword evidence="2" id="KW-0732">Signal</keyword>
<protein>
    <submittedName>
        <fullName evidence="12">D-alanyl-D-alanine carboxypeptidase family protein</fullName>
        <ecNumber evidence="12">3.4.-.-</ecNumber>
    </submittedName>
</protein>
<evidence type="ECO:0000256" key="1">
    <source>
        <dbReference type="ARBA" id="ARBA00007164"/>
    </source>
</evidence>
<keyword evidence="12" id="KW-0121">Carboxypeptidase</keyword>
<keyword evidence="4" id="KW-0133">Cell shape</keyword>
<evidence type="ECO:0000256" key="6">
    <source>
        <dbReference type="ARBA" id="ARBA00023316"/>
    </source>
</evidence>
<dbReference type="GO" id="GO:0009252">
    <property type="term" value="P:peptidoglycan biosynthetic process"/>
    <property type="evidence" value="ECO:0007669"/>
    <property type="project" value="UniProtKB-KW"/>
</dbReference>
<evidence type="ECO:0000313" key="13">
    <source>
        <dbReference type="Proteomes" id="UP001378188"/>
    </source>
</evidence>
<comment type="similarity">
    <text evidence="1 9">Belongs to the peptidase S11 family.</text>
</comment>
<evidence type="ECO:0000256" key="5">
    <source>
        <dbReference type="ARBA" id="ARBA00022984"/>
    </source>
</evidence>
<dbReference type="EC" id="3.4.-.-" evidence="12"/>
<name>A0AAW9RLI8_9HYPH</name>
<evidence type="ECO:0000256" key="4">
    <source>
        <dbReference type="ARBA" id="ARBA00022960"/>
    </source>
</evidence>
<evidence type="ECO:0000256" key="8">
    <source>
        <dbReference type="PIRSR" id="PIRSR618044-2"/>
    </source>
</evidence>
<dbReference type="Gene3D" id="3.40.710.10">
    <property type="entry name" value="DD-peptidase/beta-lactamase superfamily"/>
    <property type="match status" value="1"/>
</dbReference>
<dbReference type="EMBL" id="JAZHOF010000001">
    <property type="protein sequence ID" value="MEJ8570264.1"/>
    <property type="molecule type" value="Genomic_DNA"/>
</dbReference>
<dbReference type="RefSeq" id="WP_340327996.1">
    <property type="nucleotide sequence ID" value="NZ_JAZHOF010000001.1"/>
</dbReference>
<dbReference type="InterPro" id="IPR012338">
    <property type="entry name" value="Beta-lactam/transpept-like"/>
</dbReference>
<dbReference type="GO" id="GO:0009002">
    <property type="term" value="F:serine-type D-Ala-D-Ala carboxypeptidase activity"/>
    <property type="evidence" value="ECO:0007669"/>
    <property type="project" value="InterPro"/>
</dbReference>
<keyword evidence="13" id="KW-1185">Reference proteome</keyword>
<organism evidence="12 13">
    <name type="scientific">Microbaculum marinum</name>
    <dbReference type="NCBI Taxonomy" id="1764581"/>
    <lineage>
        <taxon>Bacteria</taxon>
        <taxon>Pseudomonadati</taxon>
        <taxon>Pseudomonadota</taxon>
        <taxon>Alphaproteobacteria</taxon>
        <taxon>Hyphomicrobiales</taxon>
        <taxon>Tepidamorphaceae</taxon>
        <taxon>Microbaculum</taxon>
    </lineage>
</organism>
<dbReference type="PANTHER" id="PTHR21581:SF6">
    <property type="entry name" value="TRAFFICKING PROTEIN PARTICLE COMPLEX SUBUNIT 12"/>
    <property type="match status" value="1"/>
</dbReference>
<dbReference type="GO" id="GO:0008360">
    <property type="term" value="P:regulation of cell shape"/>
    <property type="evidence" value="ECO:0007669"/>
    <property type="project" value="UniProtKB-KW"/>
</dbReference>